<dbReference type="SUPFAM" id="SSF52172">
    <property type="entry name" value="CheY-like"/>
    <property type="match status" value="1"/>
</dbReference>
<feature type="domain" description="PAS" evidence="7">
    <location>
        <begin position="678"/>
        <end position="727"/>
    </location>
</feature>
<dbReference type="InterPro" id="IPR000014">
    <property type="entry name" value="PAS"/>
</dbReference>
<feature type="coiled-coil region" evidence="6">
    <location>
        <begin position="512"/>
        <end position="539"/>
    </location>
</feature>
<dbReference type="Pfam" id="PF08447">
    <property type="entry name" value="PAS_3"/>
    <property type="match status" value="2"/>
</dbReference>
<gene>
    <name evidence="9" type="ORF">C4532_00470</name>
</gene>
<dbReference type="PROSITE" id="PS50113">
    <property type="entry name" value="PAC"/>
    <property type="match status" value="8"/>
</dbReference>
<feature type="domain" description="PAS" evidence="7">
    <location>
        <begin position="529"/>
        <end position="601"/>
    </location>
</feature>
<feature type="domain" description="PAC" evidence="8">
    <location>
        <begin position="1109"/>
        <end position="1161"/>
    </location>
</feature>
<feature type="domain" description="PAS" evidence="7">
    <location>
        <begin position="268"/>
        <end position="338"/>
    </location>
</feature>
<evidence type="ECO:0000313" key="10">
    <source>
        <dbReference type="Proteomes" id="UP000285961"/>
    </source>
</evidence>
<dbReference type="PANTHER" id="PTHR43304">
    <property type="entry name" value="PHYTOCHROME-LIKE PROTEIN CPH1"/>
    <property type="match status" value="1"/>
</dbReference>
<dbReference type="Gene3D" id="3.30.450.20">
    <property type="entry name" value="PAS domain"/>
    <property type="match status" value="8"/>
</dbReference>
<dbReference type="SUPFAM" id="SSF55785">
    <property type="entry name" value="PYP-like sensor domain (PAS domain)"/>
    <property type="match status" value="8"/>
</dbReference>
<dbReference type="SMART" id="SM00086">
    <property type="entry name" value="PAC"/>
    <property type="match status" value="8"/>
</dbReference>
<name>A0A419F9N0_9BACT</name>
<dbReference type="InterPro" id="IPR013767">
    <property type="entry name" value="PAS_fold"/>
</dbReference>
<evidence type="ECO:0000259" key="7">
    <source>
        <dbReference type="PROSITE" id="PS50112"/>
    </source>
</evidence>
<comment type="catalytic activity">
    <reaction evidence="1">
        <text>ATP + protein L-histidine = ADP + protein N-phospho-L-histidine.</text>
        <dbReference type="EC" id="2.7.13.3"/>
    </reaction>
</comment>
<evidence type="ECO:0000256" key="1">
    <source>
        <dbReference type="ARBA" id="ARBA00000085"/>
    </source>
</evidence>
<evidence type="ECO:0000256" key="4">
    <source>
        <dbReference type="ARBA" id="ARBA00022679"/>
    </source>
</evidence>
<keyword evidence="5" id="KW-0418">Kinase</keyword>
<dbReference type="NCBIfam" id="TIGR00229">
    <property type="entry name" value="sensory_box"/>
    <property type="match status" value="7"/>
</dbReference>
<dbReference type="Proteomes" id="UP000285961">
    <property type="component" value="Unassembled WGS sequence"/>
</dbReference>
<dbReference type="EC" id="2.7.13.3" evidence="2"/>
<dbReference type="InterPro" id="IPR001610">
    <property type="entry name" value="PAC"/>
</dbReference>
<feature type="domain" description="PAC" evidence="8">
    <location>
        <begin position="855"/>
        <end position="908"/>
    </location>
</feature>
<keyword evidence="3" id="KW-0597">Phosphoprotein</keyword>
<dbReference type="CDD" id="cd00130">
    <property type="entry name" value="PAS"/>
    <property type="match status" value="7"/>
</dbReference>
<dbReference type="InterPro" id="IPR011006">
    <property type="entry name" value="CheY-like_superfamily"/>
</dbReference>
<feature type="domain" description="PAC" evidence="8">
    <location>
        <begin position="349"/>
        <end position="401"/>
    </location>
</feature>
<feature type="domain" description="PAC" evidence="8">
    <location>
        <begin position="217"/>
        <end position="267"/>
    </location>
</feature>
<dbReference type="GO" id="GO:0004673">
    <property type="term" value="F:protein histidine kinase activity"/>
    <property type="evidence" value="ECO:0007669"/>
    <property type="project" value="UniProtKB-EC"/>
</dbReference>
<evidence type="ECO:0000256" key="2">
    <source>
        <dbReference type="ARBA" id="ARBA00012438"/>
    </source>
</evidence>
<dbReference type="Pfam" id="PF13426">
    <property type="entry name" value="PAS_9"/>
    <property type="match status" value="2"/>
</dbReference>
<feature type="domain" description="PAS" evidence="7">
    <location>
        <begin position="909"/>
        <end position="979"/>
    </location>
</feature>
<keyword evidence="6" id="KW-0175">Coiled coil</keyword>
<feature type="domain" description="PAC" evidence="8">
    <location>
        <begin position="605"/>
        <end position="657"/>
    </location>
</feature>
<keyword evidence="4" id="KW-0808">Transferase</keyword>
<feature type="domain" description="PAC" evidence="8">
    <location>
        <begin position="472"/>
        <end position="528"/>
    </location>
</feature>
<organism evidence="9 10">
    <name type="scientific">Candidatus Abyssobacteria bacterium SURF_17</name>
    <dbReference type="NCBI Taxonomy" id="2093361"/>
    <lineage>
        <taxon>Bacteria</taxon>
        <taxon>Pseudomonadati</taxon>
        <taxon>Candidatus Hydrogenedentota</taxon>
        <taxon>Candidatus Abyssobacteria</taxon>
    </lineage>
</organism>
<dbReference type="InterPro" id="IPR013656">
    <property type="entry name" value="PAS_4"/>
</dbReference>
<evidence type="ECO:0000313" key="9">
    <source>
        <dbReference type="EMBL" id="RJP75450.1"/>
    </source>
</evidence>
<dbReference type="Gene3D" id="3.40.50.2300">
    <property type="match status" value="1"/>
</dbReference>
<feature type="domain" description="PAC" evidence="8">
    <location>
        <begin position="731"/>
        <end position="781"/>
    </location>
</feature>
<feature type="non-terminal residue" evidence="9">
    <location>
        <position position="1203"/>
    </location>
</feature>
<evidence type="ECO:0000259" key="8">
    <source>
        <dbReference type="PROSITE" id="PS50113"/>
    </source>
</evidence>
<accession>A0A419F9N0</accession>
<protein>
    <recommendedName>
        <fullName evidence="2">histidine kinase</fullName>
        <ecNumber evidence="2">2.7.13.3</ecNumber>
    </recommendedName>
</protein>
<proteinExistence type="predicted"/>
<dbReference type="Gene3D" id="1.10.287.130">
    <property type="match status" value="1"/>
</dbReference>
<dbReference type="InterPro" id="IPR013655">
    <property type="entry name" value="PAS_fold_3"/>
</dbReference>
<evidence type="ECO:0000256" key="6">
    <source>
        <dbReference type="SAM" id="Coils"/>
    </source>
</evidence>
<feature type="domain" description="PAS" evidence="7">
    <location>
        <begin position="1036"/>
        <end position="1077"/>
    </location>
</feature>
<dbReference type="PROSITE" id="PS50112">
    <property type="entry name" value="PAS"/>
    <property type="match status" value="7"/>
</dbReference>
<evidence type="ECO:0000256" key="3">
    <source>
        <dbReference type="ARBA" id="ARBA00022553"/>
    </source>
</evidence>
<dbReference type="PANTHER" id="PTHR43304:SF1">
    <property type="entry name" value="PAC DOMAIN-CONTAINING PROTEIN"/>
    <property type="match status" value="1"/>
</dbReference>
<reference evidence="9 10" key="1">
    <citation type="journal article" date="2017" name="ISME J.">
        <title>Energy and carbon metabolisms in a deep terrestrial subsurface fluid microbial community.</title>
        <authorList>
            <person name="Momper L."/>
            <person name="Jungbluth S.P."/>
            <person name="Lee M.D."/>
            <person name="Amend J.P."/>
        </authorList>
    </citation>
    <scope>NUCLEOTIDE SEQUENCE [LARGE SCALE GENOMIC DNA]</scope>
    <source>
        <strain evidence="9">SURF_17</strain>
    </source>
</reference>
<dbReference type="AlphaFoldDB" id="A0A419F9N0"/>
<dbReference type="InterPro" id="IPR000700">
    <property type="entry name" value="PAS-assoc_C"/>
</dbReference>
<sequence length="1203" mass="136620">MAREKKRLKILLFEPDDNACGRLHGVLSKIDAWTPEIERAASLEAALKALKRNTHDVCLATSRASELSLRKLLKSATENGHQTPIILIARQKADESICKRMLETGAADYLAGNRIGEALLEQSIRHAIERTRILKAQRESEEKLRVLSEQSLLGVFITKDGRVVFANDVVSKITGYSREEILGAGGEGFLGIVHPEDRAFVCDQARRKKVGDPGAVPRYDVRIITKDGDTKWLSLHSRTIQYNGGNAVEAVILDVTDHKRAEAELKESEARYRLLAGNVSDIIWTTDLNLRLTYVSPSVTRMRGVTYEEAISETIEEILTPASLELAMKLLAEELALEQKKPKDLSRSRAVELEHKCKDGSTVWAEVKVTFLRDDSGQPVGILGITRDISERKRAEEALQERERFLSNIFASIQDGISILDADLTILRTNRIVEQWQPHALPLPGKKCYEAYHGRTSPCEVCPTLQTLKTGQSANEVVPKHAANRKHVGWLDIYTFPLIDTATGTLYGVIEYVRDITERKRAEEALRESEERHRTLVENATDIICTIDVRTGIIANVNSFSERILGYPVENVLNKLNFLDLVHPDDREKVVKRLRDLARDGSRIPNFPLRLKKADDTYIHVEVNGAITYDGKGNPEAFIGVIRDVTEHKRAEDALRGSEERYRTLVNNSLTGICIVQDGRFKFVNDQLTEMSGYTREELLELPFLGLVHPEDQGFSASLAEERIAGQPPTVPHHYRALRKDGTVRWIETFGTLTEYDSRPAALVHLIDITERKQAEERLRASEEKYRTVLDTIEDGFYETDLAGNFTFFNDTIQKVLGHSKEELLGMNYRKYVDEENAKILYQSFNTVYRTGQMNKGFVCYVKEKDGTPRPKEFSVVLVRDNNGKPTGFRGVVRDISERKRAEELLRASEEKYRTLLDTIEDGFYETDLAGNFIFFNNTIVKLLGYSKEELLGMNYRQYCDEHDRKIIYESFNSIYRTGQMKKGFVCTVTCKDGSRRPVEFSVFLVRDDQGKPIGFRGVVRDISERKRAEELLRSSEEKYRTLFEESKDVIYISTPDGRLLDINPAGVDLLGYSCKEELLRIDISRDLYMNAADRKAYQEAVAKRGFVRDYELVFKRKDGQPVNILLTSSAVRDAEGQIVAYRGIMRDMTERKQLEQQLFQAQKMESIGTLAGGVAHDFNNILGGILGYASFMKTKLEKTHTF</sequence>
<evidence type="ECO:0000256" key="5">
    <source>
        <dbReference type="ARBA" id="ARBA00022777"/>
    </source>
</evidence>
<comment type="caution">
    <text evidence="9">The sequence shown here is derived from an EMBL/GenBank/DDBJ whole genome shotgun (WGS) entry which is preliminary data.</text>
</comment>
<feature type="domain" description="PAC" evidence="8">
    <location>
        <begin position="983"/>
        <end position="1035"/>
    </location>
</feature>
<dbReference type="Pfam" id="PF08448">
    <property type="entry name" value="PAS_4"/>
    <property type="match status" value="1"/>
</dbReference>
<feature type="domain" description="PAS" evidence="7">
    <location>
        <begin position="782"/>
        <end position="852"/>
    </location>
</feature>
<feature type="domain" description="PAS" evidence="7">
    <location>
        <begin position="160"/>
        <end position="198"/>
    </location>
</feature>
<dbReference type="SMART" id="SM00091">
    <property type="entry name" value="PAS"/>
    <property type="match status" value="8"/>
</dbReference>
<dbReference type="EMBL" id="QZKI01000003">
    <property type="protein sequence ID" value="RJP75450.1"/>
    <property type="molecule type" value="Genomic_DNA"/>
</dbReference>
<dbReference type="GO" id="GO:0006355">
    <property type="term" value="P:regulation of DNA-templated transcription"/>
    <property type="evidence" value="ECO:0007669"/>
    <property type="project" value="InterPro"/>
</dbReference>
<dbReference type="InterPro" id="IPR052162">
    <property type="entry name" value="Sensor_kinase/Photoreceptor"/>
</dbReference>
<dbReference type="InterPro" id="IPR035965">
    <property type="entry name" value="PAS-like_dom_sf"/>
</dbReference>
<dbReference type="Pfam" id="PF00989">
    <property type="entry name" value="PAS"/>
    <property type="match status" value="3"/>
</dbReference>